<feature type="region of interest" description="Disordered" evidence="2">
    <location>
        <begin position="75"/>
        <end position="196"/>
    </location>
</feature>
<feature type="compositionally biased region" description="Basic and acidic residues" evidence="2">
    <location>
        <begin position="771"/>
        <end position="781"/>
    </location>
</feature>
<keyword evidence="3" id="KW-0812">Transmembrane</keyword>
<keyword evidence="1" id="KW-0175">Coiled coil</keyword>
<feature type="coiled-coil region" evidence="1">
    <location>
        <begin position="468"/>
        <end position="522"/>
    </location>
</feature>
<feature type="transmembrane region" description="Helical" evidence="3">
    <location>
        <begin position="986"/>
        <end position="1009"/>
    </location>
</feature>
<dbReference type="EnsemblMetazoa" id="XM_024228840.1">
    <property type="protein sequence ID" value="XP_024084608.1"/>
    <property type="gene ID" value="LOC106663169"/>
</dbReference>
<feature type="compositionally biased region" description="Basic and acidic residues" evidence="2">
    <location>
        <begin position="732"/>
        <end position="743"/>
    </location>
</feature>
<feature type="compositionally biased region" description="Basic and acidic residues" evidence="2">
    <location>
        <begin position="839"/>
        <end position="850"/>
    </location>
</feature>
<name>A0A8I6RJH5_CIMLE</name>
<feature type="compositionally biased region" description="Basic and acidic residues" evidence="2">
    <location>
        <begin position="387"/>
        <end position="398"/>
    </location>
</feature>
<evidence type="ECO:0000256" key="1">
    <source>
        <dbReference type="SAM" id="Coils"/>
    </source>
</evidence>
<feature type="compositionally biased region" description="Basic residues" evidence="2">
    <location>
        <begin position="42"/>
        <end position="53"/>
    </location>
</feature>
<dbReference type="EnsemblMetazoa" id="XM_014387795.2">
    <property type="protein sequence ID" value="XP_014243281.1"/>
    <property type="gene ID" value="LOC106663169"/>
</dbReference>
<dbReference type="Proteomes" id="UP000494040">
    <property type="component" value="Unassembled WGS sequence"/>
</dbReference>
<protein>
    <submittedName>
        <fullName evidence="4">Uncharacterized protein</fullName>
    </submittedName>
</protein>
<feature type="region of interest" description="Disordered" evidence="2">
    <location>
        <begin position="378"/>
        <end position="398"/>
    </location>
</feature>
<feature type="region of interest" description="Disordered" evidence="2">
    <location>
        <begin position="839"/>
        <end position="912"/>
    </location>
</feature>
<dbReference type="OrthoDB" id="7989901at2759"/>
<feature type="compositionally biased region" description="Basic and acidic residues" evidence="2">
    <location>
        <begin position="624"/>
        <end position="634"/>
    </location>
</feature>
<dbReference type="EnsemblMetazoa" id="XM_014387792.2">
    <property type="protein sequence ID" value="XP_014243278.1"/>
    <property type="gene ID" value="LOC106663169"/>
</dbReference>
<feature type="region of interest" description="Disordered" evidence="2">
    <location>
        <begin position="26"/>
        <end position="61"/>
    </location>
</feature>
<dbReference type="EnsemblMetazoa" id="XM_014387793.2">
    <property type="protein sequence ID" value="XP_014243279.1"/>
    <property type="gene ID" value="LOC106663169"/>
</dbReference>
<dbReference type="KEGG" id="clec:106663169"/>
<dbReference type="AlphaFoldDB" id="A0A8I6RJH5"/>
<dbReference type="EnsemblMetazoa" id="XM_014387794.2">
    <property type="protein sequence ID" value="XP_014243280.1"/>
    <property type="gene ID" value="LOC106663169"/>
</dbReference>
<feature type="compositionally biased region" description="Basic and acidic residues" evidence="2">
    <location>
        <begin position="715"/>
        <end position="725"/>
    </location>
</feature>
<dbReference type="RefSeq" id="XP_014243281.1">
    <property type="nucleotide sequence ID" value="XM_014387795.2"/>
</dbReference>
<feature type="region of interest" description="Disordered" evidence="2">
    <location>
        <begin position="620"/>
        <end position="683"/>
    </location>
</feature>
<evidence type="ECO:0000256" key="2">
    <source>
        <dbReference type="SAM" id="MobiDB-lite"/>
    </source>
</evidence>
<keyword evidence="5" id="KW-1185">Reference proteome</keyword>
<dbReference type="RefSeq" id="XP_014243280.1">
    <property type="nucleotide sequence ID" value="XM_014387794.2"/>
</dbReference>
<evidence type="ECO:0000313" key="4">
    <source>
        <dbReference type="EnsemblMetazoa" id="XP_014243280.1"/>
    </source>
</evidence>
<feature type="region of interest" description="Disordered" evidence="2">
    <location>
        <begin position="697"/>
        <end position="796"/>
    </location>
</feature>
<feature type="compositionally biased region" description="Basic and acidic residues" evidence="2">
    <location>
        <begin position="93"/>
        <end position="106"/>
    </location>
</feature>
<dbReference type="RefSeq" id="XP_014243278.1">
    <property type="nucleotide sequence ID" value="XM_014387792.2"/>
</dbReference>
<sequence length="1010" mass="115492">MPQVYAEEEKGKKKKWWGDLFKRRVRKVSDSSSDDEEDSKKKGFLSRRKKHDRGSKDVTNSFLINPGIKEIRGRSLENVRNNTSQTVKKRIKAKVEASREQLKDSSSDEGSSYTSSIPSGGSFPRRSRAARTERHNRRLWSASVVYQESNDYDTKYRAKTRSATPSPAASPKVRQRASAHDIPAPPPRKMELPKYHPPVYTTPVSHRGKPRYNGLVHHGSDPVIPKDWVDLEVEEKKPPAPPKRLPTLEDKRRQANLEEALNELEAIYKKLEDLQEPQEDVGEPLVTDDMAYRRLNRREPSCQDVRDIMSRTGSYLLVSPTLSPPPLTPQLSQTPTNEPDVTFDDVVYRSISHTNNTLKIVDPQPPFGIPLGPISTAPNSDYLHAQPNREYRPPDTPDLVRDDLAFRNLRKDSQELRKKKAVRSFSANLSNVILKNNNNFNAVNNNIEGRSHSYSDIPEEMRLAQRVLDMRKRNKRQARIDNDELRKRFFEVEYAPSETDLLKELEDEARATSLELEEQLSKSRTDALYSRSMADLLKELTKNLDSDFGCSTCDDYNKGSNNNHSDYNGRPKFVKAFSAADCSILKNPLLGVSNKPPSPNFRRYKEEPVFMDKPRNYYFHGGSKPRDRPWESYKGKSASYHGQHGSSPSFDSPSVGAYMRQTPSPKHRDTSPRRSLERLSPMPRVEDPLWVQAPRPWTGFNGERSGPKHWQTAKSLDERYRERLSPRPRWSSLKDKDPSEDMPWHSSPPGKECLFQEDRLSPVKSRWSSLKNRDVSEDKSWHASTPNKECERLSPVKTRWSSVKEKDISEGKHWLSSSPGKESFLSEGHLSPIKLRWSSVKEKDISEKKPWNSSSPGKDCERLSPAKPRWPPFKDPSEAWHSQPDDELLPIEERLTPSKQRWPTKQDARDDSRWDELNEICQKMQSDLPSTSSSPLPRAGETIERTPTLLTSSPIDLAAMEAESEDEKQQGSLVVFAYCMACLHQLIGVDLLTAFAFILAVLSLILFILL</sequence>
<feature type="compositionally biased region" description="Low complexity" evidence="2">
    <location>
        <begin position="108"/>
        <end position="122"/>
    </location>
</feature>
<accession>A0A8I6RJH5</accession>
<keyword evidence="3" id="KW-0472">Membrane</keyword>
<reference evidence="4" key="1">
    <citation type="submission" date="2022-01" db="UniProtKB">
        <authorList>
            <consortium name="EnsemblMetazoa"/>
        </authorList>
    </citation>
    <scope>IDENTIFICATION</scope>
</reference>
<dbReference type="RefSeq" id="XP_014243279.1">
    <property type="nucleotide sequence ID" value="XM_014387793.2"/>
</dbReference>
<dbReference type="GeneID" id="106663169"/>
<feature type="compositionally biased region" description="Basic residues" evidence="2">
    <location>
        <begin position="125"/>
        <end position="138"/>
    </location>
</feature>
<evidence type="ECO:0000256" key="3">
    <source>
        <dbReference type="SAM" id="Phobius"/>
    </source>
</evidence>
<keyword evidence="3" id="KW-1133">Transmembrane helix</keyword>
<feature type="compositionally biased region" description="Basic and acidic residues" evidence="2">
    <location>
        <begin position="666"/>
        <end position="677"/>
    </location>
</feature>
<evidence type="ECO:0000313" key="5">
    <source>
        <dbReference type="Proteomes" id="UP000494040"/>
    </source>
</evidence>
<proteinExistence type="predicted"/>
<dbReference type="RefSeq" id="XP_024084608.1">
    <property type="nucleotide sequence ID" value="XM_024228840.1"/>
</dbReference>
<organism evidence="4 5">
    <name type="scientific">Cimex lectularius</name>
    <name type="common">Bed bug</name>
    <name type="synonym">Acanthia lectularia</name>
    <dbReference type="NCBI Taxonomy" id="79782"/>
    <lineage>
        <taxon>Eukaryota</taxon>
        <taxon>Metazoa</taxon>
        <taxon>Ecdysozoa</taxon>
        <taxon>Arthropoda</taxon>
        <taxon>Hexapoda</taxon>
        <taxon>Insecta</taxon>
        <taxon>Pterygota</taxon>
        <taxon>Neoptera</taxon>
        <taxon>Paraneoptera</taxon>
        <taxon>Hemiptera</taxon>
        <taxon>Heteroptera</taxon>
        <taxon>Panheteroptera</taxon>
        <taxon>Cimicomorpha</taxon>
        <taxon>Cimicidae</taxon>
        <taxon>Cimex</taxon>
    </lineage>
</organism>